<evidence type="ECO:0000256" key="1">
    <source>
        <dbReference type="ARBA" id="ARBA00004834"/>
    </source>
</evidence>
<dbReference type="InterPro" id="IPR013320">
    <property type="entry name" value="ConA-like_dom_sf"/>
</dbReference>
<evidence type="ECO:0000313" key="8">
    <source>
        <dbReference type="EMBL" id="MFD2659377.1"/>
    </source>
</evidence>
<dbReference type="Pfam" id="PF16369">
    <property type="entry name" value="GH43_C"/>
    <property type="match status" value="1"/>
</dbReference>
<proteinExistence type="inferred from homology"/>
<dbReference type="InterPro" id="IPR023296">
    <property type="entry name" value="Glyco_hydro_beta-prop_sf"/>
</dbReference>
<evidence type="ECO:0000313" key="9">
    <source>
        <dbReference type="Proteomes" id="UP001597493"/>
    </source>
</evidence>
<dbReference type="RefSeq" id="WP_379270060.1">
    <property type="nucleotide sequence ID" value="NZ_JBHUGT010000037.1"/>
</dbReference>
<accession>A0ABW5QSN3</accession>
<evidence type="ECO:0000256" key="5">
    <source>
        <dbReference type="SAM" id="SignalP"/>
    </source>
</evidence>
<comment type="similarity">
    <text evidence="2">Belongs to the glycosyl hydrolase 43 family.</text>
</comment>
<gene>
    <name evidence="8" type="ORF">ACFSW5_03755</name>
</gene>
<dbReference type="Gene3D" id="2.115.10.20">
    <property type="entry name" value="Glycosyl hydrolase domain, family 43"/>
    <property type="match status" value="1"/>
</dbReference>
<protein>
    <submittedName>
        <fullName evidence="8">LamG-like jellyroll fold domain-containing protein</fullName>
    </submittedName>
</protein>
<feature type="domain" description="Atrophied bacterial Ig" evidence="7">
    <location>
        <begin position="565"/>
        <end position="637"/>
    </location>
</feature>
<feature type="signal peptide" evidence="5">
    <location>
        <begin position="1"/>
        <end position="24"/>
    </location>
</feature>
<evidence type="ECO:0000256" key="3">
    <source>
        <dbReference type="ARBA" id="ARBA00022801"/>
    </source>
</evidence>
<dbReference type="Pfam" id="PF04616">
    <property type="entry name" value="Glyco_hydro_43"/>
    <property type="match status" value="1"/>
</dbReference>
<organism evidence="8 9">
    <name type="scientific">Paenibacillus thailandensis</name>
    <dbReference type="NCBI Taxonomy" id="393250"/>
    <lineage>
        <taxon>Bacteria</taxon>
        <taxon>Bacillati</taxon>
        <taxon>Bacillota</taxon>
        <taxon>Bacilli</taxon>
        <taxon>Bacillales</taxon>
        <taxon>Paenibacillaceae</taxon>
        <taxon>Paenibacillus</taxon>
    </lineage>
</organism>
<sequence length="847" mass="91953">MIKSFGSKLASLSLMIMLTIPTTAMGGGAMSYNSEKPQEDAGDTEPVFQNVSVHDPSIVKDGDTYYVFGTHIEAAKSNDLMSWTVFTNGYTTPGNAIYGDLSKNLAASFAWAGENDSDSKGGFAVWAPDVFYNPDYINEDGTQGAYMIYYSTSSTYIRSAIGYAVSQNIEGPYTYVDTIIYSGFTEEEAYDANSKVNKKWTNTNLSSLIDSGALQGENGDWFNEDGSYNNKMYPNAIDPMILTDKNGKLWLTYGSWSGGIFLLELDPATGKAVYPGADSTTADGRMVDRYFGTKIAGGYFKSGEGPYLVYNKETDYYHLFDTYGWLGADGGYNMRTFRSKNPDGPYVDAAGNAAVLPGDVDHAAYGNKLMGNFLFKREVGDPGTGIGFGYKSPGHNSVYTDPETGKMFVVFHTRFPQRGETHELRIHQLFMNKDGWPVAAPYRYTGESLEKVDRQDIVGEYKFINHGKAISGDLIESSYIKLEQNNKISGDVTGTWKKTGHNEAELTIDGQVYSGVFVRGWDPMAEQYVMTFTAMSEQGVAVWGSRQEDKTDQQIADDIIADLELENTDAVIADLSLPTEGARHASIVWTSSNPDVVAETGAVNRPESGSDNATVTLTATVTKGSVSASKSFTVTVLPYVNAELTAKYSFEGNLDESTGSLEAGKVTGDRIDNTGGTITYAEGANGGQAAVFDGASGIRLPDGLIASNDYSVSLWVKPEQLTTYTATFFGARDANNWVSLVPKGSVGDNTMVWSGSESWYDGTTGLTIAAGEWTHLAFSVSNGTLKVYVNGEQKFTGSNFRDIFTTDSGAFSLGVNWWDAPFKGALDELQVFEGELTPAQIAELSNR</sequence>
<dbReference type="PANTHER" id="PTHR43301:SF3">
    <property type="entry name" value="ARABINAN ENDO-1,5-ALPHA-L-ARABINOSIDASE A-RELATED"/>
    <property type="match status" value="1"/>
</dbReference>
<dbReference type="Proteomes" id="UP001597493">
    <property type="component" value="Unassembled WGS sequence"/>
</dbReference>
<dbReference type="CDD" id="cd18832">
    <property type="entry name" value="GH43_GsAbnA-like"/>
    <property type="match status" value="1"/>
</dbReference>
<evidence type="ECO:0000256" key="2">
    <source>
        <dbReference type="ARBA" id="ARBA00009865"/>
    </source>
</evidence>
<comment type="caution">
    <text evidence="8">The sequence shown here is derived from an EMBL/GenBank/DDBJ whole genome shotgun (WGS) entry which is preliminary data.</text>
</comment>
<dbReference type="InterPro" id="IPR032291">
    <property type="entry name" value="Abn2_C"/>
</dbReference>
<dbReference type="InterPro" id="IPR050727">
    <property type="entry name" value="GH43_arabinanases"/>
</dbReference>
<dbReference type="Pfam" id="PF13385">
    <property type="entry name" value="Laminin_G_3"/>
    <property type="match status" value="1"/>
</dbReference>
<name>A0ABW5QSN3_9BACL</name>
<feature type="domain" description="Extracellular endo-alpha-(1-&gt;5)-L-arabinanase C-terminal" evidence="6">
    <location>
        <begin position="441"/>
        <end position="544"/>
    </location>
</feature>
<dbReference type="Gene3D" id="2.60.120.200">
    <property type="match status" value="1"/>
</dbReference>
<dbReference type="SUPFAM" id="SSF49899">
    <property type="entry name" value="Concanavalin A-like lectins/glucanases"/>
    <property type="match status" value="1"/>
</dbReference>
<dbReference type="InterPro" id="IPR006710">
    <property type="entry name" value="Glyco_hydro_43"/>
</dbReference>
<comment type="pathway">
    <text evidence="1">Glycan metabolism; L-arabinan degradation.</text>
</comment>
<dbReference type="SUPFAM" id="SSF75005">
    <property type="entry name" value="Arabinanase/levansucrase/invertase"/>
    <property type="match status" value="1"/>
</dbReference>
<dbReference type="Gene3D" id="2.40.128.10">
    <property type="match status" value="1"/>
</dbReference>
<evidence type="ECO:0000259" key="6">
    <source>
        <dbReference type="Pfam" id="PF16369"/>
    </source>
</evidence>
<reference evidence="9" key="1">
    <citation type="journal article" date="2019" name="Int. J. Syst. Evol. Microbiol.">
        <title>The Global Catalogue of Microorganisms (GCM) 10K type strain sequencing project: providing services to taxonomists for standard genome sequencing and annotation.</title>
        <authorList>
            <consortium name="The Broad Institute Genomics Platform"/>
            <consortium name="The Broad Institute Genome Sequencing Center for Infectious Disease"/>
            <person name="Wu L."/>
            <person name="Ma J."/>
        </authorList>
    </citation>
    <scope>NUCLEOTIDE SEQUENCE [LARGE SCALE GENOMIC DNA]</scope>
    <source>
        <strain evidence="9">TISTR 1827</strain>
    </source>
</reference>
<dbReference type="Pfam" id="PF20578">
    <property type="entry name" value="aBig_2"/>
    <property type="match status" value="1"/>
</dbReference>
<dbReference type="EMBL" id="JBHUMY010000003">
    <property type="protein sequence ID" value="MFD2659377.1"/>
    <property type="molecule type" value="Genomic_DNA"/>
</dbReference>
<evidence type="ECO:0000259" key="7">
    <source>
        <dbReference type="Pfam" id="PF20578"/>
    </source>
</evidence>
<dbReference type="PANTHER" id="PTHR43301">
    <property type="entry name" value="ARABINAN ENDO-1,5-ALPHA-L-ARABINOSIDASE"/>
    <property type="match status" value="1"/>
</dbReference>
<keyword evidence="5" id="KW-0732">Signal</keyword>
<keyword evidence="3" id="KW-0378">Hydrolase</keyword>
<feature type="chain" id="PRO_5045694478" evidence="5">
    <location>
        <begin position="25"/>
        <end position="847"/>
    </location>
</feature>
<keyword evidence="9" id="KW-1185">Reference proteome</keyword>
<evidence type="ECO:0000256" key="4">
    <source>
        <dbReference type="ARBA" id="ARBA00023295"/>
    </source>
</evidence>
<dbReference type="InterPro" id="IPR046780">
    <property type="entry name" value="aBig_2"/>
</dbReference>
<keyword evidence="4" id="KW-0326">Glycosidase</keyword>